<comment type="caution">
    <text evidence="6">The sequence shown here is derived from an EMBL/GenBank/DDBJ whole genome shotgun (WGS) entry which is preliminary data.</text>
</comment>
<feature type="domain" description="GRF-type" evidence="5">
    <location>
        <begin position="32"/>
        <end position="60"/>
    </location>
</feature>
<proteinExistence type="predicted"/>
<dbReference type="Pfam" id="PF06839">
    <property type="entry name" value="Zn_ribbon_GRF"/>
    <property type="match status" value="1"/>
</dbReference>
<keyword evidence="1" id="KW-0479">Metal-binding</keyword>
<dbReference type="InterPro" id="IPR010666">
    <property type="entry name" value="Znf_GRF"/>
</dbReference>
<dbReference type="Proteomes" id="UP000265566">
    <property type="component" value="Chromosome 3"/>
</dbReference>
<reference evidence="8" key="1">
    <citation type="journal article" date="2018" name="Nat. Plants">
        <title>Whole-genome landscape of Medicago truncatula symbiotic genes.</title>
        <authorList>
            <person name="Pecrix Y."/>
            <person name="Staton S.E."/>
            <person name="Sallet E."/>
            <person name="Lelandais-Briere C."/>
            <person name="Moreau S."/>
            <person name="Carrere S."/>
            <person name="Blein T."/>
            <person name="Jardinaud M.F."/>
            <person name="Latrasse D."/>
            <person name="Zouine M."/>
            <person name="Zahm M."/>
            <person name="Kreplak J."/>
            <person name="Mayjonade B."/>
            <person name="Satge C."/>
            <person name="Perez M."/>
            <person name="Cauet S."/>
            <person name="Marande W."/>
            <person name="Chantry-Darmon C."/>
            <person name="Lopez-Roques C."/>
            <person name="Bouchez O."/>
            <person name="Berard A."/>
            <person name="Debelle F."/>
            <person name="Munos S."/>
            <person name="Bendahmane A."/>
            <person name="Berges H."/>
            <person name="Niebel A."/>
            <person name="Buitink J."/>
            <person name="Frugier F."/>
            <person name="Benhamed M."/>
            <person name="Crespi M."/>
            <person name="Gouzy J."/>
            <person name="Gamas P."/>
        </authorList>
    </citation>
    <scope>NUCLEOTIDE SEQUENCE [LARGE SCALE GENOMIC DNA]</scope>
    <source>
        <strain evidence="8">cv. Jemalong A17</strain>
    </source>
</reference>
<evidence type="ECO:0000313" key="7">
    <source>
        <dbReference type="EMBL" id="RHN66590.1"/>
    </source>
</evidence>
<keyword evidence="3" id="KW-0862">Zinc</keyword>
<evidence type="ECO:0000256" key="2">
    <source>
        <dbReference type="ARBA" id="ARBA00022771"/>
    </source>
</evidence>
<sequence>MMWGGNMGKNGYESQTSSSSSKFNGVVRVLECWCPTICVVRKSNTSKNPGRSFYACPMPKVGLTNQKRLKMIEKCNLSIIILPSN</sequence>
<feature type="region of interest" description="Disordered" evidence="4">
    <location>
        <begin position="1"/>
        <end position="21"/>
    </location>
</feature>
<dbReference type="EMBL" id="PSQE01000003">
    <property type="protein sequence ID" value="RHN66588.1"/>
    <property type="molecule type" value="Genomic_DNA"/>
</dbReference>
<evidence type="ECO:0000256" key="3">
    <source>
        <dbReference type="ARBA" id="ARBA00022833"/>
    </source>
</evidence>
<keyword evidence="2" id="KW-0863">Zinc-finger</keyword>
<evidence type="ECO:0000313" key="6">
    <source>
        <dbReference type="EMBL" id="RHN66588.1"/>
    </source>
</evidence>
<protein>
    <submittedName>
        <fullName evidence="6">Putative transcription factor GRF family</fullName>
    </submittedName>
</protein>
<evidence type="ECO:0000256" key="4">
    <source>
        <dbReference type="SAM" id="MobiDB-lite"/>
    </source>
</evidence>
<evidence type="ECO:0000259" key="5">
    <source>
        <dbReference type="Pfam" id="PF06839"/>
    </source>
</evidence>
<feature type="compositionally biased region" description="Polar residues" evidence="4">
    <location>
        <begin position="12"/>
        <end position="21"/>
    </location>
</feature>
<name>A0A396IPC4_MEDTR</name>
<dbReference type="EMBL" id="PSQE01000003">
    <property type="protein sequence ID" value="RHN66590.1"/>
    <property type="molecule type" value="Genomic_DNA"/>
</dbReference>
<dbReference type="Gramene" id="rna14607">
    <property type="protein sequence ID" value="RHN66588.1"/>
    <property type="gene ID" value="gene14607"/>
</dbReference>
<evidence type="ECO:0000313" key="8">
    <source>
        <dbReference type="Proteomes" id="UP000265566"/>
    </source>
</evidence>
<dbReference type="Gramene" id="rna14609">
    <property type="protein sequence ID" value="RHN66590.1"/>
    <property type="gene ID" value="gene14609"/>
</dbReference>
<dbReference type="GO" id="GO:0008270">
    <property type="term" value="F:zinc ion binding"/>
    <property type="evidence" value="ECO:0007669"/>
    <property type="project" value="UniProtKB-KW"/>
</dbReference>
<evidence type="ECO:0000256" key="1">
    <source>
        <dbReference type="ARBA" id="ARBA00022723"/>
    </source>
</evidence>
<gene>
    <name evidence="6" type="ORF">MtrunA17_Chr3g0092811</name>
    <name evidence="7" type="ORF">MtrunA17_Chr3g0092831</name>
</gene>
<accession>A0A396IPC4</accession>
<reference evidence="6" key="2">
    <citation type="journal article" date="2018" name="Nat. Plants">
        <title>Whole-genome landscape of Medicago truncatula symbiotic genes.</title>
        <authorList>
            <person name="Pecrix Y."/>
            <person name="Gamas P."/>
            <person name="Carrere S."/>
        </authorList>
    </citation>
    <scope>NUCLEOTIDE SEQUENCE</scope>
    <source>
        <tissue evidence="6">Leaves</tissue>
    </source>
</reference>
<dbReference type="AlphaFoldDB" id="A0A396IPC4"/>
<organism evidence="6 8">
    <name type="scientific">Medicago truncatula</name>
    <name type="common">Barrel medic</name>
    <name type="synonym">Medicago tribuloides</name>
    <dbReference type="NCBI Taxonomy" id="3880"/>
    <lineage>
        <taxon>Eukaryota</taxon>
        <taxon>Viridiplantae</taxon>
        <taxon>Streptophyta</taxon>
        <taxon>Embryophyta</taxon>
        <taxon>Tracheophyta</taxon>
        <taxon>Spermatophyta</taxon>
        <taxon>Magnoliopsida</taxon>
        <taxon>eudicotyledons</taxon>
        <taxon>Gunneridae</taxon>
        <taxon>Pentapetalae</taxon>
        <taxon>rosids</taxon>
        <taxon>fabids</taxon>
        <taxon>Fabales</taxon>
        <taxon>Fabaceae</taxon>
        <taxon>Papilionoideae</taxon>
        <taxon>50 kb inversion clade</taxon>
        <taxon>NPAAA clade</taxon>
        <taxon>Hologalegina</taxon>
        <taxon>IRL clade</taxon>
        <taxon>Trifolieae</taxon>
        <taxon>Medicago</taxon>
    </lineage>
</organism>